<dbReference type="EMBL" id="MU006705">
    <property type="protein sequence ID" value="KAF2631278.1"/>
    <property type="molecule type" value="Genomic_DNA"/>
</dbReference>
<evidence type="ECO:0000313" key="2">
    <source>
        <dbReference type="Proteomes" id="UP000799754"/>
    </source>
</evidence>
<gene>
    <name evidence="1" type="ORF">BU25DRAFT_407799</name>
</gene>
<name>A0ACB6SB54_9PLEO</name>
<comment type="caution">
    <text evidence="1">The sequence shown here is derived from an EMBL/GenBank/DDBJ whole genome shotgun (WGS) entry which is preliminary data.</text>
</comment>
<evidence type="ECO:0000313" key="1">
    <source>
        <dbReference type="EMBL" id="KAF2631278.1"/>
    </source>
</evidence>
<keyword evidence="2" id="KW-1185">Reference proteome</keyword>
<organism evidence="1 2">
    <name type="scientific">Macroventuria anomochaeta</name>
    <dbReference type="NCBI Taxonomy" id="301207"/>
    <lineage>
        <taxon>Eukaryota</taxon>
        <taxon>Fungi</taxon>
        <taxon>Dikarya</taxon>
        <taxon>Ascomycota</taxon>
        <taxon>Pezizomycotina</taxon>
        <taxon>Dothideomycetes</taxon>
        <taxon>Pleosporomycetidae</taxon>
        <taxon>Pleosporales</taxon>
        <taxon>Pleosporineae</taxon>
        <taxon>Didymellaceae</taxon>
        <taxon>Macroventuria</taxon>
    </lineage>
</organism>
<sequence length="58" mass="6738">MSVQESAIRSIPSYAAFFGMLYALYFLSFVLHRPVMAMLGLLDSEGQMMFRAWLWDQL</sequence>
<protein>
    <submittedName>
        <fullName evidence="1">Uncharacterized protein</fullName>
    </submittedName>
</protein>
<reference evidence="1" key="1">
    <citation type="journal article" date="2020" name="Stud. Mycol.">
        <title>101 Dothideomycetes genomes: a test case for predicting lifestyles and emergence of pathogens.</title>
        <authorList>
            <person name="Haridas S."/>
            <person name="Albert R."/>
            <person name="Binder M."/>
            <person name="Bloem J."/>
            <person name="Labutti K."/>
            <person name="Salamov A."/>
            <person name="Andreopoulos B."/>
            <person name="Baker S."/>
            <person name="Barry K."/>
            <person name="Bills G."/>
            <person name="Bluhm B."/>
            <person name="Cannon C."/>
            <person name="Castanera R."/>
            <person name="Culley D."/>
            <person name="Daum C."/>
            <person name="Ezra D."/>
            <person name="Gonzalez J."/>
            <person name="Henrissat B."/>
            <person name="Kuo A."/>
            <person name="Liang C."/>
            <person name="Lipzen A."/>
            <person name="Lutzoni F."/>
            <person name="Magnuson J."/>
            <person name="Mondo S."/>
            <person name="Nolan M."/>
            <person name="Ohm R."/>
            <person name="Pangilinan J."/>
            <person name="Park H.-J."/>
            <person name="Ramirez L."/>
            <person name="Alfaro M."/>
            <person name="Sun H."/>
            <person name="Tritt A."/>
            <person name="Yoshinaga Y."/>
            <person name="Zwiers L.-H."/>
            <person name="Turgeon B."/>
            <person name="Goodwin S."/>
            <person name="Spatafora J."/>
            <person name="Crous P."/>
            <person name="Grigoriev I."/>
        </authorList>
    </citation>
    <scope>NUCLEOTIDE SEQUENCE</scope>
    <source>
        <strain evidence="1">CBS 525.71</strain>
    </source>
</reference>
<proteinExistence type="predicted"/>
<accession>A0ACB6SB54</accession>
<dbReference type="Proteomes" id="UP000799754">
    <property type="component" value="Unassembled WGS sequence"/>
</dbReference>